<feature type="transmembrane region" description="Helical" evidence="10">
    <location>
        <begin position="12"/>
        <end position="37"/>
    </location>
</feature>
<dbReference type="PANTHER" id="PTHR24305:SF29">
    <property type="entry name" value="BENZOATE-PARA-HYDROXYLASE"/>
    <property type="match status" value="1"/>
</dbReference>
<dbReference type="Proteomes" id="UP000053029">
    <property type="component" value="Unassembled WGS sequence"/>
</dbReference>
<dbReference type="SUPFAM" id="SSF48264">
    <property type="entry name" value="Cytochrome P450"/>
    <property type="match status" value="1"/>
</dbReference>
<evidence type="ECO:0000256" key="4">
    <source>
        <dbReference type="ARBA" id="ARBA00022723"/>
    </source>
</evidence>
<dbReference type="STRING" id="1442368.A0A0D2GPA4"/>
<evidence type="ECO:0000313" key="12">
    <source>
        <dbReference type="Proteomes" id="UP000053029"/>
    </source>
</evidence>
<keyword evidence="4 8" id="KW-0479">Metal-binding</keyword>
<dbReference type="InterPro" id="IPR002401">
    <property type="entry name" value="Cyt_P450_E_grp-I"/>
</dbReference>
<dbReference type="Pfam" id="PF00067">
    <property type="entry name" value="p450"/>
    <property type="match status" value="1"/>
</dbReference>
<proteinExistence type="inferred from homology"/>
<keyword evidence="10" id="KW-1133">Transmembrane helix</keyword>
<accession>A0A0D2GPA4</accession>
<evidence type="ECO:0000256" key="10">
    <source>
        <dbReference type="SAM" id="Phobius"/>
    </source>
</evidence>
<keyword evidence="3 8" id="KW-0349">Heme</keyword>
<evidence type="ECO:0000256" key="9">
    <source>
        <dbReference type="RuleBase" id="RU000461"/>
    </source>
</evidence>
<dbReference type="InterPro" id="IPR050121">
    <property type="entry name" value="Cytochrome_P450_monoxygenase"/>
</dbReference>
<dbReference type="EMBL" id="KN846972">
    <property type="protein sequence ID" value="KIW80370.1"/>
    <property type="molecule type" value="Genomic_DNA"/>
</dbReference>
<dbReference type="InterPro" id="IPR036396">
    <property type="entry name" value="Cyt_P450_sf"/>
</dbReference>
<evidence type="ECO:0000256" key="2">
    <source>
        <dbReference type="ARBA" id="ARBA00010617"/>
    </source>
</evidence>
<dbReference type="PANTHER" id="PTHR24305">
    <property type="entry name" value="CYTOCHROME P450"/>
    <property type="match status" value="1"/>
</dbReference>
<dbReference type="PROSITE" id="PS00086">
    <property type="entry name" value="CYTOCHROME_P450"/>
    <property type="match status" value="1"/>
</dbReference>
<dbReference type="HOGENOM" id="CLU_001570_14_11_1"/>
<evidence type="ECO:0000256" key="3">
    <source>
        <dbReference type="ARBA" id="ARBA00022617"/>
    </source>
</evidence>
<dbReference type="GO" id="GO:0016705">
    <property type="term" value="F:oxidoreductase activity, acting on paired donors, with incorporation or reduction of molecular oxygen"/>
    <property type="evidence" value="ECO:0007669"/>
    <property type="project" value="InterPro"/>
</dbReference>
<dbReference type="GO" id="GO:0004497">
    <property type="term" value="F:monooxygenase activity"/>
    <property type="evidence" value="ECO:0007669"/>
    <property type="project" value="UniProtKB-KW"/>
</dbReference>
<feature type="binding site" description="axial binding residue" evidence="8">
    <location>
        <position position="449"/>
    </location>
    <ligand>
        <name>heme</name>
        <dbReference type="ChEBI" id="CHEBI:30413"/>
    </ligand>
    <ligandPart>
        <name>Fe</name>
        <dbReference type="ChEBI" id="CHEBI:18248"/>
    </ligandPart>
</feature>
<dbReference type="PRINTS" id="PR00385">
    <property type="entry name" value="P450"/>
</dbReference>
<gene>
    <name evidence="11" type="ORF">Z517_06985</name>
</gene>
<evidence type="ECO:0000256" key="7">
    <source>
        <dbReference type="ARBA" id="ARBA00023033"/>
    </source>
</evidence>
<evidence type="ECO:0000256" key="1">
    <source>
        <dbReference type="ARBA" id="ARBA00001971"/>
    </source>
</evidence>
<organism evidence="11 12">
    <name type="scientific">Fonsecaea pedrosoi CBS 271.37</name>
    <dbReference type="NCBI Taxonomy" id="1442368"/>
    <lineage>
        <taxon>Eukaryota</taxon>
        <taxon>Fungi</taxon>
        <taxon>Dikarya</taxon>
        <taxon>Ascomycota</taxon>
        <taxon>Pezizomycotina</taxon>
        <taxon>Eurotiomycetes</taxon>
        <taxon>Chaetothyriomycetidae</taxon>
        <taxon>Chaetothyriales</taxon>
        <taxon>Herpotrichiellaceae</taxon>
        <taxon>Fonsecaea</taxon>
    </lineage>
</organism>
<evidence type="ECO:0000256" key="6">
    <source>
        <dbReference type="ARBA" id="ARBA00023004"/>
    </source>
</evidence>
<dbReference type="GeneID" id="25306475"/>
<keyword evidence="10" id="KW-0472">Membrane</keyword>
<name>A0A0D2GPA4_9EURO</name>
<evidence type="ECO:0000256" key="5">
    <source>
        <dbReference type="ARBA" id="ARBA00023002"/>
    </source>
</evidence>
<dbReference type="PRINTS" id="PR00463">
    <property type="entry name" value="EP450I"/>
</dbReference>
<dbReference type="OrthoDB" id="1470350at2759"/>
<dbReference type="CDD" id="cd11058">
    <property type="entry name" value="CYP60B-like"/>
    <property type="match status" value="1"/>
</dbReference>
<protein>
    <submittedName>
        <fullName evidence="11">Unplaced genomic scaffold supercont1.4, whole genome shotgun sequence</fullName>
    </submittedName>
</protein>
<keyword evidence="5 9" id="KW-0560">Oxidoreductase</keyword>
<comment type="similarity">
    <text evidence="2 9">Belongs to the cytochrome P450 family.</text>
</comment>
<dbReference type="GO" id="GO:0005506">
    <property type="term" value="F:iron ion binding"/>
    <property type="evidence" value="ECO:0007669"/>
    <property type="project" value="InterPro"/>
</dbReference>
<comment type="cofactor">
    <cofactor evidence="1 8">
        <name>heme</name>
        <dbReference type="ChEBI" id="CHEBI:30413"/>
    </cofactor>
</comment>
<dbReference type="GO" id="GO:0020037">
    <property type="term" value="F:heme binding"/>
    <property type="evidence" value="ECO:0007669"/>
    <property type="project" value="InterPro"/>
</dbReference>
<evidence type="ECO:0000313" key="11">
    <source>
        <dbReference type="EMBL" id="KIW80370.1"/>
    </source>
</evidence>
<keyword evidence="7 9" id="KW-0503">Monooxygenase</keyword>
<dbReference type="InterPro" id="IPR017972">
    <property type="entry name" value="Cyt_P450_CS"/>
</dbReference>
<sequence>MALVTLLNSPQAVLAFGGALLLLPLVYYASLAIYNIFFHPLAHYPGPILARASHLWRLKGYLYGTEAHDILEAHNKYGGVVRLAPDELSYVSPIAWKQIYGHKTAGQPECPKDPGHHADLKIQTILNADQEYHGVLRRLLAHSFSDKALREQESVLLEYADIMVRRIGEEGQNGARAVDIVEWYNFFTFDVIGYLTYGETFGCLSSSELHPWIDLMFVMVKQKAFYQCLHRLPSFLRPAFNHFFRPAGRQTTTTVPKGLARDKIQNRIHYETKTLDLVFKLIEAYKDGKMSFEQLESNTMVLIVGGAETTATLLSGATYYLLTNPASLARLTREVRTTFASPADINLTSVNGCPYLLACLEEALRVYPPSPQTHTRKAPRGGVEIDGQFVPENTTIGVPIYAACHSPLNFGAPDKFIPERWLGNESSSASFARDRKDAAQVFSIGPRACIGRNLALLEMRLVMAKLLWHYDLKDCSSGNGNGSNVWADQRMYMLWDKPPLMVKLVKRDSE</sequence>
<dbReference type="InterPro" id="IPR001128">
    <property type="entry name" value="Cyt_P450"/>
</dbReference>
<reference evidence="11 12" key="1">
    <citation type="submission" date="2015-01" db="EMBL/GenBank/DDBJ databases">
        <title>The Genome Sequence of Fonsecaea pedrosoi CBS 271.37.</title>
        <authorList>
            <consortium name="The Broad Institute Genomics Platform"/>
            <person name="Cuomo C."/>
            <person name="de Hoog S."/>
            <person name="Gorbushina A."/>
            <person name="Stielow B."/>
            <person name="Teixiera M."/>
            <person name="Abouelleil A."/>
            <person name="Chapman S.B."/>
            <person name="Priest M."/>
            <person name="Young S.K."/>
            <person name="Wortman J."/>
            <person name="Nusbaum C."/>
            <person name="Birren B."/>
        </authorList>
    </citation>
    <scope>NUCLEOTIDE SEQUENCE [LARGE SCALE GENOMIC DNA]</scope>
    <source>
        <strain evidence="11 12">CBS 271.37</strain>
    </source>
</reference>
<keyword evidence="12" id="KW-1185">Reference proteome</keyword>
<evidence type="ECO:0000256" key="8">
    <source>
        <dbReference type="PIRSR" id="PIRSR602401-1"/>
    </source>
</evidence>
<dbReference type="AlphaFoldDB" id="A0A0D2GPA4"/>
<keyword evidence="6 8" id="KW-0408">Iron</keyword>
<dbReference type="VEuPathDB" id="FungiDB:Z517_06985"/>
<dbReference type="Gene3D" id="1.10.630.10">
    <property type="entry name" value="Cytochrome P450"/>
    <property type="match status" value="1"/>
</dbReference>
<dbReference type="RefSeq" id="XP_013284178.1">
    <property type="nucleotide sequence ID" value="XM_013428724.1"/>
</dbReference>
<keyword evidence="10" id="KW-0812">Transmembrane</keyword>